<comment type="caution">
    <text evidence="13">The sequence shown here is derived from an EMBL/GenBank/DDBJ whole genome shotgun (WGS) entry which is preliminary data.</text>
</comment>
<dbReference type="EC" id="6.3.2.10" evidence="10"/>
<name>A0A9W6GNL5_9FUSO</name>
<dbReference type="InterPro" id="IPR036565">
    <property type="entry name" value="Mur-like_cat_sf"/>
</dbReference>
<comment type="catalytic activity">
    <reaction evidence="10">
        <text>D-alanyl-D-alanine + UDP-N-acetyl-alpha-D-muramoyl-L-alanyl-gamma-D-glutamyl-meso-2,6-diaminopimelate + ATP = UDP-N-acetyl-alpha-D-muramoyl-L-alanyl-gamma-D-glutamyl-meso-2,6-diaminopimeloyl-D-alanyl-D-alanine + ADP + phosphate + H(+)</text>
        <dbReference type="Rhea" id="RHEA:28374"/>
        <dbReference type="ChEBI" id="CHEBI:15378"/>
        <dbReference type="ChEBI" id="CHEBI:30616"/>
        <dbReference type="ChEBI" id="CHEBI:43474"/>
        <dbReference type="ChEBI" id="CHEBI:57822"/>
        <dbReference type="ChEBI" id="CHEBI:61386"/>
        <dbReference type="ChEBI" id="CHEBI:83905"/>
        <dbReference type="ChEBI" id="CHEBI:456216"/>
        <dbReference type="EC" id="6.3.2.10"/>
    </reaction>
</comment>
<dbReference type="InterPro" id="IPR051046">
    <property type="entry name" value="MurCDEF_CellWall_CoF430Synth"/>
</dbReference>
<reference evidence="13" key="1">
    <citation type="submission" date="2022-12" db="EMBL/GenBank/DDBJ databases">
        <title>Reference genome sequencing for broad-spectrum identification of bacterial and archaeal isolates by mass spectrometry.</title>
        <authorList>
            <person name="Sekiguchi Y."/>
            <person name="Tourlousse D.M."/>
        </authorList>
    </citation>
    <scope>NUCLEOTIDE SEQUENCE</scope>
    <source>
        <strain evidence="13">10succ1</strain>
    </source>
</reference>
<dbReference type="PANTHER" id="PTHR43024">
    <property type="entry name" value="UDP-N-ACETYLMURAMOYL-TRIPEPTIDE--D-ALANYL-D-ALANINE LIGASE"/>
    <property type="match status" value="1"/>
</dbReference>
<dbReference type="AlphaFoldDB" id="A0A9W6GNL5"/>
<dbReference type="GO" id="GO:0005524">
    <property type="term" value="F:ATP binding"/>
    <property type="evidence" value="ECO:0007669"/>
    <property type="project" value="UniProtKB-KW"/>
</dbReference>
<keyword evidence="14" id="KW-1185">Reference proteome</keyword>
<dbReference type="EMBL" id="BSDY01000022">
    <property type="protein sequence ID" value="GLI57697.1"/>
    <property type="molecule type" value="Genomic_DNA"/>
</dbReference>
<proteinExistence type="predicted"/>
<dbReference type="GO" id="GO:0051301">
    <property type="term" value="P:cell division"/>
    <property type="evidence" value="ECO:0007669"/>
    <property type="project" value="UniProtKB-KW"/>
</dbReference>
<evidence type="ECO:0000256" key="2">
    <source>
        <dbReference type="ARBA" id="ARBA00022598"/>
    </source>
</evidence>
<evidence type="ECO:0000256" key="10">
    <source>
        <dbReference type="RuleBase" id="RU004136"/>
    </source>
</evidence>
<dbReference type="InterPro" id="IPR013221">
    <property type="entry name" value="Mur_ligase_cen"/>
</dbReference>
<accession>A0A9W6GNL5</accession>
<evidence type="ECO:0000256" key="8">
    <source>
        <dbReference type="ARBA" id="ARBA00023306"/>
    </source>
</evidence>
<dbReference type="Pfam" id="PF08245">
    <property type="entry name" value="Mur_ligase_M"/>
    <property type="match status" value="1"/>
</dbReference>
<dbReference type="GO" id="GO:0005737">
    <property type="term" value="C:cytoplasm"/>
    <property type="evidence" value="ECO:0007669"/>
    <property type="project" value="UniProtKB-SubCell"/>
</dbReference>
<dbReference type="GO" id="GO:0071555">
    <property type="term" value="P:cell wall organization"/>
    <property type="evidence" value="ECO:0007669"/>
    <property type="project" value="UniProtKB-KW"/>
</dbReference>
<dbReference type="InterPro" id="IPR035911">
    <property type="entry name" value="MurE/MurF_N"/>
</dbReference>
<dbReference type="InterPro" id="IPR005863">
    <property type="entry name" value="UDP-N-AcMur_synth"/>
</dbReference>
<keyword evidence="7 10" id="KW-0573">Peptidoglycan synthesis</keyword>
<comment type="function">
    <text evidence="10">Involved in cell wall formation. Catalyzes the final step in the synthesis of UDP-N-acetylmuramoyl-pentapeptide, the precursor of murein.</text>
</comment>
<evidence type="ECO:0000259" key="11">
    <source>
        <dbReference type="Pfam" id="PF02875"/>
    </source>
</evidence>
<feature type="domain" description="Mur ligase C-terminal" evidence="11">
    <location>
        <begin position="299"/>
        <end position="419"/>
    </location>
</feature>
<dbReference type="PANTHER" id="PTHR43024:SF1">
    <property type="entry name" value="UDP-N-ACETYLMURAMOYL-TRIPEPTIDE--D-ALANYL-D-ALANINE LIGASE"/>
    <property type="match status" value="1"/>
</dbReference>
<dbReference type="Gene3D" id="3.40.1190.10">
    <property type="entry name" value="Mur-like, catalytic domain"/>
    <property type="match status" value="1"/>
</dbReference>
<feature type="domain" description="Mur ligase central" evidence="12">
    <location>
        <begin position="101"/>
        <end position="275"/>
    </location>
</feature>
<evidence type="ECO:0000256" key="4">
    <source>
        <dbReference type="ARBA" id="ARBA00022741"/>
    </source>
</evidence>
<sequence>MKIEAAFRDVFKGRNQDLQLEIRDVRMDSRLVEKGDVFFAIGGGNKFVEATLERGASLVIYDDPEVEIDNSRAILVEDTIETMQELAREYRKLLDVKVIGITGTNGKTSTKDIVYSILSQKYRGIKSQGNYNNHIGLPYTILQLREGDEFAVLEMGMSSFGEIDLLCEISGIDYGIITNIGESHLEFLKSVDNVFKAKGEMLKYLPMERRILFGDDRYLKDVEGIKAGFEEENNFILSRVAEDEEGVNFTLSGEEYRIPINGYYNAINAALGVALGKTFGMSYEEIRGGLEEASLSSMRYEKRKISEKLYINDAYNADPLSMRSAFKSFNSLYNDTYKVMVLGDMLELGEGSGDYHRDLKDDLEGIKVDLILLYGDEMRALKEAFGDTDRVLYLGSKEEIVKRIDRIEGRTTILLKGSRGMKLEEIIR</sequence>
<keyword evidence="4" id="KW-0547">Nucleotide-binding</keyword>
<gene>
    <name evidence="13" type="ORF">PM10SUCC1_32110</name>
</gene>
<evidence type="ECO:0000313" key="14">
    <source>
        <dbReference type="Proteomes" id="UP001144471"/>
    </source>
</evidence>
<evidence type="ECO:0000313" key="13">
    <source>
        <dbReference type="EMBL" id="GLI57697.1"/>
    </source>
</evidence>
<evidence type="ECO:0000256" key="9">
    <source>
        <dbReference type="ARBA" id="ARBA00023316"/>
    </source>
</evidence>
<evidence type="ECO:0000256" key="6">
    <source>
        <dbReference type="ARBA" id="ARBA00022960"/>
    </source>
</evidence>
<evidence type="ECO:0000256" key="7">
    <source>
        <dbReference type="ARBA" id="ARBA00022984"/>
    </source>
</evidence>
<protein>
    <recommendedName>
        <fullName evidence="10">UDP-N-acetylmuramoyl-tripeptide--D-alanyl-D-alanine ligase</fullName>
        <ecNumber evidence="10">6.3.2.10</ecNumber>
    </recommendedName>
</protein>
<keyword evidence="8 10" id="KW-0131">Cell cycle</keyword>
<keyword evidence="5" id="KW-0067">ATP-binding</keyword>
<dbReference type="Gene3D" id="3.90.190.20">
    <property type="entry name" value="Mur ligase, C-terminal domain"/>
    <property type="match status" value="1"/>
</dbReference>
<evidence type="ECO:0000259" key="12">
    <source>
        <dbReference type="Pfam" id="PF08245"/>
    </source>
</evidence>
<dbReference type="SUPFAM" id="SSF53244">
    <property type="entry name" value="MurD-like peptide ligases, peptide-binding domain"/>
    <property type="match status" value="1"/>
</dbReference>
<evidence type="ECO:0000256" key="1">
    <source>
        <dbReference type="ARBA" id="ARBA00022490"/>
    </source>
</evidence>
<keyword evidence="6 10" id="KW-0133">Cell shape</keyword>
<organism evidence="13 14">
    <name type="scientific">Propionigenium maris DSM 9537</name>
    <dbReference type="NCBI Taxonomy" id="1123000"/>
    <lineage>
        <taxon>Bacteria</taxon>
        <taxon>Fusobacteriati</taxon>
        <taxon>Fusobacteriota</taxon>
        <taxon>Fusobacteriia</taxon>
        <taxon>Fusobacteriales</taxon>
        <taxon>Fusobacteriaceae</taxon>
        <taxon>Propionigenium</taxon>
    </lineage>
</organism>
<dbReference type="SUPFAM" id="SSF53623">
    <property type="entry name" value="MurD-like peptide ligases, catalytic domain"/>
    <property type="match status" value="1"/>
</dbReference>
<keyword evidence="9 10" id="KW-0961">Cell wall biogenesis/degradation</keyword>
<evidence type="ECO:0000256" key="5">
    <source>
        <dbReference type="ARBA" id="ARBA00022840"/>
    </source>
</evidence>
<keyword evidence="1" id="KW-0963">Cytoplasm</keyword>
<comment type="pathway">
    <text evidence="10">Cell wall biogenesis; peptidoglycan biosynthesis.</text>
</comment>
<dbReference type="NCBIfam" id="TIGR01143">
    <property type="entry name" value="murF"/>
    <property type="match status" value="1"/>
</dbReference>
<evidence type="ECO:0000256" key="3">
    <source>
        <dbReference type="ARBA" id="ARBA00022618"/>
    </source>
</evidence>
<dbReference type="InterPro" id="IPR004101">
    <property type="entry name" value="Mur_ligase_C"/>
</dbReference>
<dbReference type="GO" id="GO:0047480">
    <property type="term" value="F:UDP-N-acetylmuramoyl-tripeptide-D-alanyl-D-alanine ligase activity"/>
    <property type="evidence" value="ECO:0007669"/>
    <property type="project" value="UniProtKB-EC"/>
</dbReference>
<dbReference type="GO" id="GO:0008360">
    <property type="term" value="P:regulation of cell shape"/>
    <property type="evidence" value="ECO:0007669"/>
    <property type="project" value="UniProtKB-KW"/>
</dbReference>
<dbReference type="SUPFAM" id="SSF63418">
    <property type="entry name" value="MurE/MurF N-terminal domain"/>
    <property type="match status" value="1"/>
</dbReference>
<dbReference type="InterPro" id="IPR036615">
    <property type="entry name" value="Mur_ligase_C_dom_sf"/>
</dbReference>
<dbReference type="RefSeq" id="WP_281837371.1">
    <property type="nucleotide sequence ID" value="NZ_BSDY01000022.1"/>
</dbReference>
<dbReference type="Gene3D" id="3.40.1390.10">
    <property type="entry name" value="MurE/MurF, N-terminal domain"/>
    <property type="match status" value="1"/>
</dbReference>
<dbReference type="Pfam" id="PF02875">
    <property type="entry name" value="Mur_ligase_C"/>
    <property type="match status" value="1"/>
</dbReference>
<keyword evidence="2" id="KW-0436">Ligase</keyword>
<dbReference type="Proteomes" id="UP001144471">
    <property type="component" value="Unassembled WGS sequence"/>
</dbReference>
<dbReference type="GO" id="GO:0009252">
    <property type="term" value="P:peptidoglycan biosynthetic process"/>
    <property type="evidence" value="ECO:0007669"/>
    <property type="project" value="UniProtKB-KW"/>
</dbReference>
<comment type="subcellular location">
    <subcellularLocation>
        <location evidence="10">Cytoplasm</location>
    </subcellularLocation>
</comment>
<keyword evidence="3 10" id="KW-0132">Cell division</keyword>